<evidence type="ECO:0000313" key="2">
    <source>
        <dbReference type="EMBL" id="XDQ04694.1"/>
    </source>
</evidence>
<keyword evidence="1" id="KW-0812">Transmembrane</keyword>
<dbReference type="EMBL" id="CP163431">
    <property type="protein sequence ID" value="XDQ04694.1"/>
    <property type="molecule type" value="Genomic_DNA"/>
</dbReference>
<gene>
    <name evidence="2" type="ORF">AB5J58_33120</name>
</gene>
<protein>
    <submittedName>
        <fullName evidence="2">Uncharacterized protein</fullName>
    </submittedName>
</protein>
<keyword evidence="1" id="KW-0472">Membrane</keyword>
<proteinExistence type="predicted"/>
<feature type="transmembrane region" description="Helical" evidence="1">
    <location>
        <begin position="184"/>
        <end position="208"/>
    </location>
</feature>
<dbReference type="AlphaFoldDB" id="A0AB39MFA2"/>
<accession>A0AB39MFA2</accession>
<feature type="transmembrane region" description="Helical" evidence="1">
    <location>
        <begin position="214"/>
        <end position="233"/>
    </location>
</feature>
<sequence length="270" mass="29389">MGIGERVATRVDAMDSVRAVYLKILASQGIVKQDISGLSLEELEDTIDRLNAAIANPDQFPRVKLSLSAGKLQAVVTDGGEQGQFGVLPTLLEQKGVILARIRELRGKEQIESLQDLIGQVSDPDVRVALKQQLTELERASGELRGQARELALAQASARDDQERSLRLLKVEVMERRWAVWQKFLARESIATLVGAILLIALTALMGIAMFTHVAPIEVLSNSFLMILGYFFGQASGQRTSSSVDSPTPLPVTFSSASSATLSNTDDDIW</sequence>
<evidence type="ECO:0000256" key="1">
    <source>
        <dbReference type="SAM" id="Phobius"/>
    </source>
</evidence>
<organism evidence="2">
    <name type="scientific">Streptomyces sp. R08</name>
    <dbReference type="NCBI Taxonomy" id="3238624"/>
    <lineage>
        <taxon>Bacteria</taxon>
        <taxon>Bacillati</taxon>
        <taxon>Actinomycetota</taxon>
        <taxon>Actinomycetes</taxon>
        <taxon>Kitasatosporales</taxon>
        <taxon>Streptomycetaceae</taxon>
        <taxon>Streptomyces</taxon>
    </lineage>
</organism>
<reference evidence="2" key="1">
    <citation type="submission" date="2024-07" db="EMBL/GenBank/DDBJ databases">
        <authorList>
            <person name="Yu S.T."/>
        </authorList>
    </citation>
    <scope>NUCLEOTIDE SEQUENCE</scope>
    <source>
        <strain evidence="2">R08</strain>
    </source>
</reference>
<dbReference type="RefSeq" id="WP_369190199.1">
    <property type="nucleotide sequence ID" value="NZ_CP163431.1"/>
</dbReference>
<name>A0AB39MFA2_9ACTN</name>
<keyword evidence="1" id="KW-1133">Transmembrane helix</keyword>